<dbReference type="PANTHER" id="PTHR11360">
    <property type="entry name" value="MONOCARBOXYLATE TRANSPORTER"/>
    <property type="match status" value="1"/>
</dbReference>
<proteinExistence type="predicted"/>
<evidence type="ECO:0000256" key="4">
    <source>
        <dbReference type="SAM" id="Phobius"/>
    </source>
</evidence>
<sequence length="407" mass="42933">MAPQSAAKAAPDTRILWIIAAGCGIGLIGFGVRSDFGLFLLPMVDAREFTKADFGFAMALQALLWGLGQPFAGAMADRYGTARVLATGGLLYAAGVILGALSQSAIQLYLTLGVLVGFGMSSASFMIVMGAFARLVPAEQRSWALGIATASGSLGQFLLTPLGAVLLEAFGWETAMIMTGLLCLAIIPLAIALKSRKAEPHAAPSALSWHAALAEAFDQRAYWLLILGFFVCGFQVTFIQTYIPAFVQTRGIGLDIGAWAVSLIGGFNIVGAYTAGVLGGRHSKKYLLVMIYLGRCVAITAFMLLPITPASVLVFSAVMGLLWLSTVPLTSGLVAQIFGLGSMSMLFGIVFVSHQLGSFLGVWLAGYLFETTGSFDAVWWISVALGLFAAAIHWPIDERALNRAAVA</sequence>
<dbReference type="PANTHER" id="PTHR11360:SF284">
    <property type="entry name" value="EG:103B4.3 PROTEIN-RELATED"/>
    <property type="match status" value="1"/>
</dbReference>
<evidence type="ECO:0000259" key="5">
    <source>
        <dbReference type="PROSITE" id="PS50850"/>
    </source>
</evidence>
<feature type="transmembrane region" description="Helical" evidence="4">
    <location>
        <begin position="346"/>
        <end position="365"/>
    </location>
</feature>
<gene>
    <name evidence="6" type="ORF">A8950_0159</name>
</gene>
<dbReference type="InterPro" id="IPR011701">
    <property type="entry name" value="MFS"/>
</dbReference>
<dbReference type="Pfam" id="PF07690">
    <property type="entry name" value="MFS_1"/>
    <property type="match status" value="1"/>
</dbReference>
<feature type="transmembrane region" description="Helical" evidence="4">
    <location>
        <begin position="170"/>
        <end position="193"/>
    </location>
</feature>
<evidence type="ECO:0000313" key="6">
    <source>
        <dbReference type="EMBL" id="TDQ86467.1"/>
    </source>
</evidence>
<dbReference type="Proteomes" id="UP000295783">
    <property type="component" value="Unassembled WGS sequence"/>
</dbReference>
<evidence type="ECO:0000256" key="1">
    <source>
        <dbReference type="ARBA" id="ARBA00022692"/>
    </source>
</evidence>
<feature type="transmembrane region" description="Helical" evidence="4">
    <location>
        <begin position="222"/>
        <end position="244"/>
    </location>
</feature>
<feature type="transmembrane region" description="Helical" evidence="4">
    <location>
        <begin position="377"/>
        <end position="396"/>
    </location>
</feature>
<dbReference type="InterPro" id="IPR036259">
    <property type="entry name" value="MFS_trans_sf"/>
</dbReference>
<dbReference type="EMBL" id="SNYW01000001">
    <property type="protein sequence ID" value="TDQ86467.1"/>
    <property type="molecule type" value="Genomic_DNA"/>
</dbReference>
<dbReference type="Gene3D" id="1.20.1250.20">
    <property type="entry name" value="MFS general substrate transporter like domains"/>
    <property type="match status" value="1"/>
</dbReference>
<dbReference type="CDD" id="cd17355">
    <property type="entry name" value="MFS_YcxA_like"/>
    <property type="match status" value="1"/>
</dbReference>
<dbReference type="AlphaFoldDB" id="A0A4R6WZH9"/>
<dbReference type="GO" id="GO:0022857">
    <property type="term" value="F:transmembrane transporter activity"/>
    <property type="evidence" value="ECO:0007669"/>
    <property type="project" value="InterPro"/>
</dbReference>
<dbReference type="OrthoDB" id="146345at2"/>
<protein>
    <submittedName>
        <fullName evidence="6">Putative MFS family arabinose efflux permease</fullName>
    </submittedName>
</protein>
<feature type="transmembrane region" description="Helical" evidence="4">
    <location>
        <begin position="84"/>
        <end position="102"/>
    </location>
</feature>
<keyword evidence="2 4" id="KW-1133">Transmembrane helix</keyword>
<feature type="domain" description="Major facilitator superfamily (MFS) profile" evidence="5">
    <location>
        <begin position="15"/>
        <end position="401"/>
    </location>
</feature>
<organism evidence="6 7">
    <name type="scientific">Dongia mobilis</name>
    <dbReference type="NCBI Taxonomy" id="578943"/>
    <lineage>
        <taxon>Bacteria</taxon>
        <taxon>Pseudomonadati</taxon>
        <taxon>Pseudomonadota</taxon>
        <taxon>Alphaproteobacteria</taxon>
        <taxon>Rhodospirillales</taxon>
        <taxon>Dongiaceae</taxon>
        <taxon>Dongia</taxon>
    </lineage>
</organism>
<dbReference type="PROSITE" id="PS50850">
    <property type="entry name" value="MFS"/>
    <property type="match status" value="1"/>
</dbReference>
<evidence type="ECO:0000313" key="7">
    <source>
        <dbReference type="Proteomes" id="UP000295783"/>
    </source>
</evidence>
<evidence type="ECO:0000256" key="3">
    <source>
        <dbReference type="ARBA" id="ARBA00023136"/>
    </source>
</evidence>
<dbReference type="InterPro" id="IPR050327">
    <property type="entry name" value="Proton-linked_MCT"/>
</dbReference>
<feature type="transmembrane region" description="Helical" evidence="4">
    <location>
        <begin position="256"/>
        <end position="279"/>
    </location>
</feature>
<keyword evidence="7" id="KW-1185">Reference proteome</keyword>
<feature type="transmembrane region" description="Helical" evidence="4">
    <location>
        <begin position="286"/>
        <end position="307"/>
    </location>
</feature>
<feature type="transmembrane region" description="Helical" evidence="4">
    <location>
        <begin position="108"/>
        <end position="132"/>
    </location>
</feature>
<feature type="transmembrane region" description="Helical" evidence="4">
    <location>
        <begin position="15"/>
        <end position="34"/>
    </location>
</feature>
<dbReference type="InterPro" id="IPR020846">
    <property type="entry name" value="MFS_dom"/>
</dbReference>
<dbReference type="SUPFAM" id="SSF103473">
    <property type="entry name" value="MFS general substrate transporter"/>
    <property type="match status" value="1"/>
</dbReference>
<keyword evidence="1 4" id="KW-0812">Transmembrane</keyword>
<feature type="transmembrane region" description="Helical" evidence="4">
    <location>
        <begin position="54"/>
        <end position="72"/>
    </location>
</feature>
<reference evidence="6 7" key="1">
    <citation type="submission" date="2019-03" db="EMBL/GenBank/DDBJ databases">
        <title>Genomic Encyclopedia of Type Strains, Phase III (KMG-III): the genomes of soil and plant-associated and newly described type strains.</title>
        <authorList>
            <person name="Whitman W."/>
        </authorList>
    </citation>
    <scope>NUCLEOTIDE SEQUENCE [LARGE SCALE GENOMIC DNA]</scope>
    <source>
        <strain evidence="6 7">CGMCC 1.7660</strain>
    </source>
</reference>
<evidence type="ECO:0000256" key="2">
    <source>
        <dbReference type="ARBA" id="ARBA00022989"/>
    </source>
</evidence>
<comment type="caution">
    <text evidence="6">The sequence shown here is derived from an EMBL/GenBank/DDBJ whole genome shotgun (WGS) entry which is preliminary data.</text>
</comment>
<name>A0A4R6WZH9_9PROT</name>
<accession>A0A4R6WZH9</accession>
<feature type="transmembrane region" description="Helical" evidence="4">
    <location>
        <begin position="144"/>
        <end position="164"/>
    </location>
</feature>
<feature type="transmembrane region" description="Helical" evidence="4">
    <location>
        <begin position="313"/>
        <end position="334"/>
    </location>
</feature>
<dbReference type="RefSeq" id="WP_133611574.1">
    <property type="nucleotide sequence ID" value="NZ_SNYW01000001.1"/>
</dbReference>
<keyword evidence="3 4" id="KW-0472">Membrane</keyword>